<dbReference type="OrthoDB" id="9797524at2"/>
<feature type="transmembrane region" description="Helical" evidence="7">
    <location>
        <begin position="371"/>
        <end position="392"/>
    </location>
</feature>
<dbReference type="Pfam" id="PF07690">
    <property type="entry name" value="MFS_1"/>
    <property type="match status" value="1"/>
</dbReference>
<evidence type="ECO:0000256" key="2">
    <source>
        <dbReference type="ARBA" id="ARBA00022448"/>
    </source>
</evidence>
<gene>
    <name evidence="9" type="ORF">CSC94_05550</name>
</gene>
<comment type="caution">
    <text evidence="9">The sequence shown here is derived from an EMBL/GenBank/DDBJ whole genome shotgun (WGS) entry which is preliminary data.</text>
</comment>
<dbReference type="AlphaFoldDB" id="A0A2G1QRH5"/>
<proteinExistence type="predicted"/>
<dbReference type="InterPro" id="IPR020846">
    <property type="entry name" value="MFS_dom"/>
</dbReference>
<feature type="transmembrane region" description="Helical" evidence="7">
    <location>
        <begin position="208"/>
        <end position="228"/>
    </location>
</feature>
<keyword evidence="6 7" id="KW-0472">Membrane</keyword>
<evidence type="ECO:0000256" key="4">
    <source>
        <dbReference type="ARBA" id="ARBA00022692"/>
    </source>
</evidence>
<feature type="transmembrane region" description="Helical" evidence="7">
    <location>
        <begin position="248"/>
        <end position="268"/>
    </location>
</feature>
<keyword evidence="10" id="KW-1185">Reference proteome</keyword>
<dbReference type="InterPro" id="IPR047200">
    <property type="entry name" value="MFS_YcaD-like"/>
</dbReference>
<feature type="transmembrane region" description="Helical" evidence="7">
    <location>
        <begin position="20"/>
        <end position="43"/>
    </location>
</feature>
<evidence type="ECO:0000259" key="8">
    <source>
        <dbReference type="PROSITE" id="PS50850"/>
    </source>
</evidence>
<dbReference type="InterPro" id="IPR011701">
    <property type="entry name" value="MFS"/>
</dbReference>
<dbReference type="PROSITE" id="PS50850">
    <property type="entry name" value="MFS"/>
    <property type="match status" value="1"/>
</dbReference>
<feature type="transmembrane region" description="Helical" evidence="7">
    <location>
        <begin position="81"/>
        <end position="102"/>
    </location>
</feature>
<evidence type="ECO:0000313" key="9">
    <source>
        <dbReference type="EMBL" id="PHP68123.1"/>
    </source>
</evidence>
<dbReference type="PANTHER" id="PTHR23521">
    <property type="entry name" value="TRANSPORTER MFS SUPERFAMILY"/>
    <property type="match status" value="1"/>
</dbReference>
<protein>
    <submittedName>
        <fullName evidence="9">MFS transporter</fullName>
    </submittedName>
</protein>
<dbReference type="GO" id="GO:0005886">
    <property type="term" value="C:plasma membrane"/>
    <property type="evidence" value="ECO:0007669"/>
    <property type="project" value="UniProtKB-SubCell"/>
</dbReference>
<dbReference type="InterPro" id="IPR036259">
    <property type="entry name" value="MFS_trans_sf"/>
</dbReference>
<feature type="transmembrane region" description="Helical" evidence="7">
    <location>
        <begin position="49"/>
        <end position="69"/>
    </location>
</feature>
<feature type="transmembrane region" description="Helical" evidence="7">
    <location>
        <begin position="338"/>
        <end position="359"/>
    </location>
</feature>
<feature type="transmembrane region" description="Helical" evidence="7">
    <location>
        <begin position="280"/>
        <end position="297"/>
    </location>
</feature>
<feature type="transmembrane region" description="Helical" evidence="7">
    <location>
        <begin position="168"/>
        <end position="188"/>
    </location>
</feature>
<reference evidence="9 10" key="1">
    <citation type="submission" date="2017-10" db="EMBL/GenBank/DDBJ databases">
        <title>Sedimentibacterium mangrovi gen. nov., sp. nov., a novel member of family Phyllobacteriacea isolated from mangrove sediment.</title>
        <authorList>
            <person name="Liao H."/>
            <person name="Tian Y."/>
        </authorList>
    </citation>
    <scope>NUCLEOTIDE SEQUENCE [LARGE SCALE GENOMIC DNA]</scope>
    <source>
        <strain evidence="9 10">X9-2-2</strain>
    </source>
</reference>
<feature type="domain" description="Major facilitator superfamily (MFS) profile" evidence="8">
    <location>
        <begin position="18"/>
        <end position="397"/>
    </location>
</feature>
<dbReference type="EMBL" id="PDVP01000002">
    <property type="protein sequence ID" value="PHP68123.1"/>
    <property type="molecule type" value="Genomic_DNA"/>
</dbReference>
<sequence length="398" mass="41628">MQPDFTHDLGPDDVQWRGLIAAVASISVVGIAIGLGMPLLSFVLEARGFSAGMIGLNTAVAGVASLAAAPFATPLAIRFGMVPVVLAMLAVGGLSFSGFYFVESFSGWFVLRALLHFAITVLFILSESWINHCAPPARRGFVLGLYATVLSLGFAAGPWIFAQLGSGGFLPFGFTLCLIALAAVPVLFATRDAPDLAEEGGLSTGADFWRYIVLVPTATFAVFVFGAVETGGFALFPVYGLRIGYGESSAALLLTMIGLGNVVLQIPLGLLSDRVRDRRVILLVCAVIGLAGMIALPHVAHDWYLTAGMLFVWGGVVAGLYTVGLAHLGSMLTGRQLVAANAAFVFCYALGMLLGPAAIGAGMEVAGPDGFAHVLAIFFAAYVVLVLARQLFRPRKPA</sequence>
<dbReference type="GO" id="GO:0022857">
    <property type="term" value="F:transmembrane transporter activity"/>
    <property type="evidence" value="ECO:0007669"/>
    <property type="project" value="InterPro"/>
</dbReference>
<feature type="transmembrane region" description="Helical" evidence="7">
    <location>
        <begin position="142"/>
        <end position="162"/>
    </location>
</feature>
<feature type="transmembrane region" description="Helical" evidence="7">
    <location>
        <begin position="108"/>
        <end position="130"/>
    </location>
</feature>
<dbReference type="Gene3D" id="1.20.1250.20">
    <property type="entry name" value="MFS general substrate transporter like domains"/>
    <property type="match status" value="2"/>
</dbReference>
<dbReference type="PANTHER" id="PTHR23521:SF2">
    <property type="entry name" value="TRANSPORTER MFS SUPERFAMILY"/>
    <property type="match status" value="1"/>
</dbReference>
<dbReference type="SUPFAM" id="SSF103473">
    <property type="entry name" value="MFS general substrate transporter"/>
    <property type="match status" value="1"/>
</dbReference>
<evidence type="ECO:0000256" key="1">
    <source>
        <dbReference type="ARBA" id="ARBA00004651"/>
    </source>
</evidence>
<keyword evidence="4 7" id="KW-0812">Transmembrane</keyword>
<feature type="transmembrane region" description="Helical" evidence="7">
    <location>
        <begin position="303"/>
        <end position="326"/>
    </location>
</feature>
<dbReference type="Proteomes" id="UP000221168">
    <property type="component" value="Unassembled WGS sequence"/>
</dbReference>
<evidence type="ECO:0000313" key="10">
    <source>
        <dbReference type="Proteomes" id="UP000221168"/>
    </source>
</evidence>
<accession>A0A2G1QRH5</accession>
<keyword evidence="5 7" id="KW-1133">Transmembrane helix</keyword>
<keyword evidence="2" id="KW-0813">Transport</keyword>
<evidence type="ECO:0000256" key="6">
    <source>
        <dbReference type="ARBA" id="ARBA00023136"/>
    </source>
</evidence>
<comment type="subcellular location">
    <subcellularLocation>
        <location evidence="1">Cell membrane</location>
        <topology evidence="1">Multi-pass membrane protein</topology>
    </subcellularLocation>
</comment>
<evidence type="ECO:0000256" key="5">
    <source>
        <dbReference type="ARBA" id="ARBA00022989"/>
    </source>
</evidence>
<dbReference type="CDD" id="cd17477">
    <property type="entry name" value="MFS_YcaD_like"/>
    <property type="match status" value="1"/>
</dbReference>
<evidence type="ECO:0000256" key="7">
    <source>
        <dbReference type="SAM" id="Phobius"/>
    </source>
</evidence>
<name>A0A2G1QRH5_9HYPH</name>
<organism evidence="9 10">
    <name type="scientific">Zhengella mangrovi</name>
    <dbReference type="NCBI Taxonomy" id="1982044"/>
    <lineage>
        <taxon>Bacteria</taxon>
        <taxon>Pseudomonadati</taxon>
        <taxon>Pseudomonadota</taxon>
        <taxon>Alphaproteobacteria</taxon>
        <taxon>Hyphomicrobiales</taxon>
        <taxon>Notoacmeibacteraceae</taxon>
        <taxon>Zhengella</taxon>
    </lineage>
</organism>
<keyword evidence="3" id="KW-1003">Cell membrane</keyword>
<evidence type="ECO:0000256" key="3">
    <source>
        <dbReference type="ARBA" id="ARBA00022475"/>
    </source>
</evidence>